<keyword evidence="1" id="KW-0812">Transmembrane</keyword>
<sequence length="144" mass="16627">MIRKGFWLGTWSGIVLVVLLWMIELMTGKRVYTLLLNVDFIPVIGDIQWPIWMEWLFHLIIAWIIAILYVYVVYKWWNGSRKAAWLVGGMLTLGAAFTYFPLTTLAIKPTPSVTDLEAIVYWLIGHAAFLIVLVVFDKEPPRNS</sequence>
<keyword evidence="1" id="KW-0472">Membrane</keyword>
<evidence type="ECO:0000313" key="3">
    <source>
        <dbReference type="Proteomes" id="UP000030528"/>
    </source>
</evidence>
<feature type="transmembrane region" description="Helical" evidence="1">
    <location>
        <begin position="6"/>
        <end position="24"/>
    </location>
</feature>
<dbReference type="OrthoDB" id="1443299at2"/>
<comment type="caution">
    <text evidence="2">The sequence shown here is derived from an EMBL/GenBank/DDBJ whole genome shotgun (WGS) entry which is preliminary data.</text>
</comment>
<evidence type="ECO:0000313" key="2">
    <source>
        <dbReference type="EMBL" id="KGX92667.1"/>
    </source>
</evidence>
<dbReference type="AlphaFoldDB" id="A0A0A5IA05"/>
<evidence type="ECO:0000256" key="1">
    <source>
        <dbReference type="SAM" id="Phobius"/>
    </source>
</evidence>
<name>A0A0A5IA05_9BACI</name>
<accession>A0A0A5IA05</accession>
<gene>
    <name evidence="2" type="ORF">N781_15225</name>
</gene>
<feature type="transmembrane region" description="Helical" evidence="1">
    <location>
        <begin position="119"/>
        <end position="136"/>
    </location>
</feature>
<dbReference type="RefSeq" id="WP_026800219.1">
    <property type="nucleotide sequence ID" value="NZ_AULI01000007.1"/>
</dbReference>
<feature type="transmembrane region" description="Helical" evidence="1">
    <location>
        <begin position="86"/>
        <end position="107"/>
    </location>
</feature>
<reference evidence="2 3" key="1">
    <citation type="submission" date="2013-08" db="EMBL/GenBank/DDBJ databases">
        <authorList>
            <person name="Huang J."/>
            <person name="Wang G."/>
        </authorList>
    </citation>
    <scope>NUCLEOTIDE SEQUENCE [LARGE SCALE GENOMIC DNA]</scope>
    <source>
        <strain evidence="2 3">JSM 076056</strain>
    </source>
</reference>
<dbReference type="Proteomes" id="UP000030528">
    <property type="component" value="Unassembled WGS sequence"/>
</dbReference>
<dbReference type="eggNOG" id="ENOG503328W">
    <property type="taxonomic scope" value="Bacteria"/>
</dbReference>
<keyword evidence="3" id="KW-1185">Reference proteome</keyword>
<keyword evidence="1" id="KW-1133">Transmembrane helix</keyword>
<dbReference type="EMBL" id="AVPE01000005">
    <property type="protein sequence ID" value="KGX92667.1"/>
    <property type="molecule type" value="Genomic_DNA"/>
</dbReference>
<protein>
    <submittedName>
        <fullName evidence="2">Uncharacterized protein</fullName>
    </submittedName>
</protein>
<organism evidence="2 3">
    <name type="scientific">Pontibacillus halophilus JSM 076056 = DSM 19796</name>
    <dbReference type="NCBI Taxonomy" id="1385510"/>
    <lineage>
        <taxon>Bacteria</taxon>
        <taxon>Bacillati</taxon>
        <taxon>Bacillota</taxon>
        <taxon>Bacilli</taxon>
        <taxon>Bacillales</taxon>
        <taxon>Bacillaceae</taxon>
        <taxon>Pontibacillus</taxon>
    </lineage>
</organism>
<feature type="transmembrane region" description="Helical" evidence="1">
    <location>
        <begin position="55"/>
        <end position="74"/>
    </location>
</feature>
<proteinExistence type="predicted"/>